<dbReference type="PANTHER" id="PTHR32258:SF3">
    <property type="entry name" value="PROTEIN NETWORKED 4A"/>
    <property type="match status" value="1"/>
</dbReference>
<name>A0AAD7PLU9_QUISA</name>
<dbReference type="PROSITE" id="PS51774">
    <property type="entry name" value="NAB"/>
    <property type="match status" value="1"/>
</dbReference>
<dbReference type="KEGG" id="qsa:O6P43_020464"/>
<dbReference type="Proteomes" id="UP001163823">
    <property type="component" value="Chromosome 8"/>
</dbReference>
<organism evidence="5 6">
    <name type="scientific">Quillaja saponaria</name>
    <name type="common">Soap bark tree</name>
    <dbReference type="NCBI Taxonomy" id="32244"/>
    <lineage>
        <taxon>Eukaryota</taxon>
        <taxon>Viridiplantae</taxon>
        <taxon>Streptophyta</taxon>
        <taxon>Embryophyta</taxon>
        <taxon>Tracheophyta</taxon>
        <taxon>Spermatophyta</taxon>
        <taxon>Magnoliopsida</taxon>
        <taxon>eudicotyledons</taxon>
        <taxon>Gunneridae</taxon>
        <taxon>Pentapetalae</taxon>
        <taxon>rosids</taxon>
        <taxon>fabids</taxon>
        <taxon>Fabales</taxon>
        <taxon>Quillajaceae</taxon>
        <taxon>Quillaja</taxon>
    </lineage>
</organism>
<keyword evidence="6" id="KW-1185">Reference proteome</keyword>
<reference evidence="5" key="1">
    <citation type="journal article" date="2023" name="Science">
        <title>Elucidation of the pathway for biosynthesis of saponin adjuvants from the soapbark tree.</title>
        <authorList>
            <person name="Reed J."/>
            <person name="Orme A."/>
            <person name="El-Demerdash A."/>
            <person name="Owen C."/>
            <person name="Martin L.B.B."/>
            <person name="Misra R.C."/>
            <person name="Kikuchi S."/>
            <person name="Rejzek M."/>
            <person name="Martin A.C."/>
            <person name="Harkess A."/>
            <person name="Leebens-Mack J."/>
            <person name="Louveau T."/>
            <person name="Stephenson M.J."/>
            <person name="Osbourn A."/>
        </authorList>
    </citation>
    <scope>NUCLEOTIDE SEQUENCE</scope>
    <source>
        <strain evidence="5">S10</strain>
    </source>
</reference>
<protein>
    <submittedName>
        <fullName evidence="5">Protein NETWORKED 4A like</fullName>
    </submittedName>
</protein>
<evidence type="ECO:0000313" key="6">
    <source>
        <dbReference type="Proteomes" id="UP001163823"/>
    </source>
</evidence>
<comment type="similarity">
    <text evidence="2">Belongs to the NET family.</text>
</comment>
<evidence type="ECO:0000256" key="3">
    <source>
        <dbReference type="SAM" id="MobiDB-lite"/>
    </source>
</evidence>
<feature type="region of interest" description="Disordered" evidence="3">
    <location>
        <begin position="105"/>
        <end position="137"/>
    </location>
</feature>
<keyword evidence="1" id="KW-0175">Coiled coil</keyword>
<dbReference type="GO" id="GO:0003779">
    <property type="term" value="F:actin binding"/>
    <property type="evidence" value="ECO:0007669"/>
    <property type="project" value="InterPro"/>
</dbReference>
<dbReference type="InterPro" id="IPR011684">
    <property type="entry name" value="NAB"/>
</dbReference>
<evidence type="ECO:0000313" key="5">
    <source>
        <dbReference type="EMBL" id="KAJ7959952.1"/>
    </source>
</evidence>
<dbReference type="GO" id="GO:0005774">
    <property type="term" value="C:vacuolar membrane"/>
    <property type="evidence" value="ECO:0007669"/>
    <property type="project" value="TreeGrafter"/>
</dbReference>
<evidence type="ECO:0000256" key="2">
    <source>
        <dbReference type="ARBA" id="ARBA00038006"/>
    </source>
</evidence>
<feature type="domain" description="NAB" evidence="4">
    <location>
        <begin position="21"/>
        <end position="101"/>
    </location>
</feature>
<dbReference type="PANTHER" id="PTHR32258">
    <property type="entry name" value="PROTEIN NETWORKED 4A"/>
    <property type="match status" value="1"/>
</dbReference>
<accession>A0AAD7PLU9</accession>
<dbReference type="InterPro" id="IPR051861">
    <property type="entry name" value="NET_actin-binding_domain"/>
</dbReference>
<comment type="caution">
    <text evidence="5">The sequence shown here is derived from an EMBL/GenBank/DDBJ whole genome shotgun (WGS) entry which is preliminary data.</text>
</comment>
<dbReference type="AlphaFoldDB" id="A0AAD7PLU9"/>
<sequence>MAASVINSNKHVRRMESKKSYSWWWDSHVSPKNSKWLAENLETMDQSVKRMLKLIEEDGDSFAKKAEMYYQKRPELISHVEEFYRMYRSLAERYDHVTGELRKNLPSDLQSQGSGISDFGSELPSTWPSPDPKISRRRSGHRAAGFEFFLGAGGNSSEFTKRRG</sequence>
<evidence type="ECO:0000256" key="1">
    <source>
        <dbReference type="ARBA" id="ARBA00023054"/>
    </source>
</evidence>
<dbReference type="Pfam" id="PF07765">
    <property type="entry name" value="KIP1"/>
    <property type="match status" value="1"/>
</dbReference>
<proteinExistence type="inferred from homology"/>
<gene>
    <name evidence="5" type="ORF">O6P43_020464</name>
</gene>
<dbReference type="EMBL" id="JARAOO010000008">
    <property type="protein sequence ID" value="KAJ7959952.1"/>
    <property type="molecule type" value="Genomic_DNA"/>
</dbReference>
<evidence type="ECO:0000259" key="4">
    <source>
        <dbReference type="PROSITE" id="PS51774"/>
    </source>
</evidence>